<protein>
    <recommendedName>
        <fullName evidence="1">DNA mismatch repair protein HSM3 N-terminal domain-containing protein</fullName>
    </recommendedName>
</protein>
<dbReference type="GeneID" id="27331632"/>
<evidence type="ECO:0000313" key="2">
    <source>
        <dbReference type="EMBL" id="KIW17357.1"/>
    </source>
</evidence>
<organism evidence="2 3">
    <name type="scientific">Exophiala spinifera</name>
    <dbReference type="NCBI Taxonomy" id="91928"/>
    <lineage>
        <taxon>Eukaryota</taxon>
        <taxon>Fungi</taxon>
        <taxon>Dikarya</taxon>
        <taxon>Ascomycota</taxon>
        <taxon>Pezizomycotina</taxon>
        <taxon>Eurotiomycetes</taxon>
        <taxon>Chaetothyriomycetidae</taxon>
        <taxon>Chaetothyriales</taxon>
        <taxon>Herpotrichiellaceae</taxon>
        <taxon>Exophiala</taxon>
    </lineage>
</organism>
<dbReference type="VEuPathDB" id="FungiDB:PV08_04549"/>
<keyword evidence="3" id="KW-1185">Reference proteome</keyword>
<proteinExistence type="predicted"/>
<dbReference type="AlphaFoldDB" id="A0A0D1ZXF0"/>
<gene>
    <name evidence="2" type="ORF">PV08_04549</name>
</gene>
<dbReference type="RefSeq" id="XP_016237573.1">
    <property type="nucleotide sequence ID" value="XM_016378896.1"/>
</dbReference>
<dbReference type="HOGENOM" id="CLU_821408_0_0_1"/>
<evidence type="ECO:0000259" key="1">
    <source>
        <dbReference type="Pfam" id="PF18795"/>
    </source>
</evidence>
<sequence>MDTISENKDVLFPQVFSHLSEVEAQPATVVLDEELLRRAERSLDASTSRDLLWRLLATGERLLQTLQQEPRPLTRLLERTVSLLPFDELKNTISAEKLQEGLTSSSISVQLLCLAYLRKAADSPSGASFVAASSPLVQCLLTTWLSSENTEVAERCLEAIEALLAVDSHTSFTVLATRESVAEVQGQGLLWRRIFTDPQVYSILFEWTSLRVSKRDVKTKKGMQLVTISQARLFDCIARLANYDWAAISTTTLPAVEAKFADGGADDQPYGGLLRYAASHMIDQRDILMEVLRQDFFMKLLGVIQQGNPQSVPPRMLEALQHEAGIDPAKVDEENGMHL</sequence>
<evidence type="ECO:0000313" key="3">
    <source>
        <dbReference type="Proteomes" id="UP000053328"/>
    </source>
</evidence>
<dbReference type="Pfam" id="PF18795">
    <property type="entry name" value="HSM3_N"/>
    <property type="match status" value="1"/>
</dbReference>
<dbReference type="Proteomes" id="UP000053328">
    <property type="component" value="Unassembled WGS sequence"/>
</dbReference>
<dbReference type="Gene3D" id="1.25.10.50">
    <property type="match status" value="1"/>
</dbReference>
<feature type="domain" description="DNA mismatch repair protein HSM3 N-terminal" evidence="1">
    <location>
        <begin position="54"/>
        <end position="167"/>
    </location>
</feature>
<accession>A0A0D1ZXF0</accession>
<dbReference type="EMBL" id="KN847494">
    <property type="protein sequence ID" value="KIW17357.1"/>
    <property type="molecule type" value="Genomic_DNA"/>
</dbReference>
<dbReference type="OrthoDB" id="4538483at2759"/>
<reference evidence="2 3" key="1">
    <citation type="submission" date="2015-01" db="EMBL/GenBank/DDBJ databases">
        <title>The Genome Sequence of Exophiala spinifera CBS89968.</title>
        <authorList>
            <consortium name="The Broad Institute Genomics Platform"/>
            <person name="Cuomo C."/>
            <person name="de Hoog S."/>
            <person name="Gorbushina A."/>
            <person name="Stielow B."/>
            <person name="Teixiera M."/>
            <person name="Abouelleil A."/>
            <person name="Chapman S.B."/>
            <person name="Priest M."/>
            <person name="Young S.K."/>
            <person name="Wortman J."/>
            <person name="Nusbaum C."/>
            <person name="Birren B."/>
        </authorList>
    </citation>
    <scope>NUCLEOTIDE SEQUENCE [LARGE SCALE GENOMIC DNA]</scope>
    <source>
        <strain evidence="2 3">CBS 89968</strain>
    </source>
</reference>
<dbReference type="STRING" id="91928.A0A0D1ZXF0"/>
<name>A0A0D1ZXF0_9EURO</name>
<dbReference type="InterPro" id="IPR041335">
    <property type="entry name" value="HSM3_N"/>
</dbReference>